<evidence type="ECO:0000313" key="1">
    <source>
        <dbReference type="EMBL" id="QNO46461.1"/>
    </source>
</evidence>
<sequence>MDPQYKFTELKTSNEYTLITYICAGDPTPDDTGAVLHAALPT</sequence>
<organism evidence="1">
    <name type="scientific">Candidatus Methanogaster sp. ANME-2c ERB4</name>
    <dbReference type="NCBI Taxonomy" id="2759911"/>
    <lineage>
        <taxon>Archaea</taxon>
        <taxon>Methanobacteriati</taxon>
        <taxon>Methanobacteriota</taxon>
        <taxon>Stenosarchaea group</taxon>
        <taxon>Methanomicrobia</taxon>
        <taxon>Methanosarcinales</taxon>
        <taxon>ANME-2 cluster</taxon>
        <taxon>Candidatus Methanogasteraceae</taxon>
        <taxon>Candidatus Methanogaster</taxon>
    </lineage>
</organism>
<accession>A0A7G9YEM7</accession>
<gene>
    <name evidence="1" type="ORF">KCGBEFIM_00036</name>
</gene>
<dbReference type="EMBL" id="MT631190">
    <property type="protein sequence ID" value="QNO46461.1"/>
    <property type="molecule type" value="Genomic_DNA"/>
</dbReference>
<name>A0A7G9YEM7_9EURY</name>
<reference evidence="1" key="1">
    <citation type="submission" date="2020-06" db="EMBL/GenBank/DDBJ databases">
        <title>Unique genomic features of the anaerobic methanotrophic archaea.</title>
        <authorList>
            <person name="Chadwick G.L."/>
            <person name="Skennerton C.T."/>
            <person name="Laso-Perez R."/>
            <person name="Leu A.O."/>
            <person name="Speth D.R."/>
            <person name="Yu H."/>
            <person name="Morgan-Lang C."/>
            <person name="Hatzenpichler R."/>
            <person name="Goudeau D."/>
            <person name="Malmstrom R."/>
            <person name="Brazelton W.J."/>
            <person name="Woyke T."/>
            <person name="Hallam S.J."/>
            <person name="Tyson G.W."/>
            <person name="Wegener G."/>
            <person name="Boetius A."/>
            <person name="Orphan V."/>
        </authorList>
    </citation>
    <scope>NUCLEOTIDE SEQUENCE</scope>
</reference>
<proteinExistence type="predicted"/>
<protein>
    <submittedName>
        <fullName evidence="1">Uncharacterized protein</fullName>
    </submittedName>
</protein>
<dbReference type="AlphaFoldDB" id="A0A7G9YEM7"/>